<dbReference type="Gene3D" id="2.60.40.150">
    <property type="entry name" value="C2 domain"/>
    <property type="match status" value="1"/>
</dbReference>
<dbReference type="GO" id="GO:0051607">
    <property type="term" value="P:defense response to virus"/>
    <property type="evidence" value="ECO:0007669"/>
    <property type="project" value="TreeGrafter"/>
</dbReference>
<feature type="domain" description="C2" evidence="2">
    <location>
        <begin position="1"/>
        <end position="103"/>
    </location>
</feature>
<dbReference type="Proteomes" id="UP000540071">
    <property type="component" value="Unassembled WGS sequence"/>
</dbReference>
<dbReference type="GO" id="GO:0022829">
    <property type="term" value="F:wide pore channel activity"/>
    <property type="evidence" value="ECO:0007669"/>
    <property type="project" value="TreeGrafter"/>
</dbReference>
<feature type="non-terminal residue" evidence="3">
    <location>
        <position position="1"/>
    </location>
</feature>
<proteinExistence type="predicted"/>
<dbReference type="InterPro" id="IPR000008">
    <property type="entry name" value="C2_dom"/>
</dbReference>
<name>A0A7K7R9I7_POEAT</name>
<gene>
    <name evidence="3" type="primary">Prf1</name>
    <name evidence="3" type="ORF">POEATR_R15853</name>
</gene>
<comment type="caution">
    <text evidence="3">The sequence shown here is derived from an EMBL/GenBank/DDBJ whole genome shotgun (WGS) entry which is preliminary data.</text>
</comment>
<keyword evidence="4" id="KW-1185">Reference proteome</keyword>
<dbReference type="InterPro" id="IPR052784">
    <property type="entry name" value="Perforin-1_pore-forming"/>
</dbReference>
<evidence type="ECO:0000313" key="4">
    <source>
        <dbReference type="Proteomes" id="UP000540071"/>
    </source>
</evidence>
<dbReference type="SUPFAM" id="SSF49562">
    <property type="entry name" value="C2 domain (Calcium/lipid-binding domain, CaLB)"/>
    <property type="match status" value="1"/>
</dbReference>
<dbReference type="SMART" id="SM00239">
    <property type="entry name" value="C2"/>
    <property type="match status" value="1"/>
</dbReference>
<dbReference type="EMBL" id="VZSS01000846">
    <property type="protein sequence ID" value="NWZ88777.1"/>
    <property type="molecule type" value="Genomic_DNA"/>
</dbReference>
<dbReference type="GO" id="GO:0001913">
    <property type="term" value="P:T cell mediated cytotoxicity"/>
    <property type="evidence" value="ECO:0007669"/>
    <property type="project" value="TreeGrafter"/>
</dbReference>
<sequence>RDRAHLTVLILGGRDWRGDLLTPTDAYVVVTYSGHRQRTPTAWNTDRPLWTDRLDFGHVRLHPGAHLELQVWDEDHGWDDDHLGTCVRPLTAGVRPLLTCFSGGGRLDFGVTVRCGPALAGPWCHDYVPVAPRGGAGVQEGSEWPPK</sequence>
<protein>
    <submittedName>
        <fullName evidence="3">PERF protein</fullName>
    </submittedName>
</protein>
<organism evidence="3 4">
    <name type="scientific">Poecile atricapillus</name>
    <name type="common">Black-capped chickadee</name>
    <name type="synonym">Parus atricapillus</name>
    <dbReference type="NCBI Taxonomy" id="48891"/>
    <lineage>
        <taxon>Eukaryota</taxon>
        <taxon>Metazoa</taxon>
        <taxon>Chordata</taxon>
        <taxon>Craniata</taxon>
        <taxon>Vertebrata</taxon>
        <taxon>Euteleostomi</taxon>
        <taxon>Archelosauria</taxon>
        <taxon>Archosauria</taxon>
        <taxon>Dinosauria</taxon>
        <taxon>Saurischia</taxon>
        <taxon>Theropoda</taxon>
        <taxon>Coelurosauria</taxon>
        <taxon>Aves</taxon>
        <taxon>Neognathae</taxon>
        <taxon>Neoaves</taxon>
        <taxon>Telluraves</taxon>
        <taxon>Australaves</taxon>
        <taxon>Passeriformes</taxon>
        <taxon>Paridae</taxon>
        <taxon>Poecile</taxon>
    </lineage>
</organism>
<dbReference type="Pfam" id="PF00168">
    <property type="entry name" value="C2"/>
    <property type="match status" value="1"/>
</dbReference>
<accession>A0A7K7R9I7</accession>
<dbReference type="PANTHER" id="PTHR46096">
    <property type="entry name" value="PERFORIN-1"/>
    <property type="match status" value="1"/>
</dbReference>
<feature type="non-terminal residue" evidence="3">
    <location>
        <position position="147"/>
    </location>
</feature>
<evidence type="ECO:0000256" key="1">
    <source>
        <dbReference type="ARBA" id="ARBA00022729"/>
    </source>
</evidence>
<dbReference type="PROSITE" id="PS50004">
    <property type="entry name" value="C2"/>
    <property type="match status" value="1"/>
</dbReference>
<evidence type="ECO:0000259" key="2">
    <source>
        <dbReference type="PROSITE" id="PS50004"/>
    </source>
</evidence>
<dbReference type="PANTHER" id="PTHR46096:SF3">
    <property type="entry name" value="PERFORIN-1"/>
    <property type="match status" value="1"/>
</dbReference>
<evidence type="ECO:0000313" key="3">
    <source>
        <dbReference type="EMBL" id="NWZ88777.1"/>
    </source>
</evidence>
<dbReference type="GO" id="GO:0016020">
    <property type="term" value="C:membrane"/>
    <property type="evidence" value="ECO:0007669"/>
    <property type="project" value="TreeGrafter"/>
</dbReference>
<dbReference type="GO" id="GO:0001771">
    <property type="term" value="P:immunological synapse formation"/>
    <property type="evidence" value="ECO:0007669"/>
    <property type="project" value="TreeGrafter"/>
</dbReference>
<keyword evidence="1" id="KW-0732">Signal</keyword>
<dbReference type="AlphaFoldDB" id="A0A7K7R9I7"/>
<reference evidence="3 4" key="1">
    <citation type="submission" date="2019-09" db="EMBL/GenBank/DDBJ databases">
        <title>Bird 10,000 Genomes (B10K) Project - Family phase.</title>
        <authorList>
            <person name="Zhang G."/>
        </authorList>
    </citation>
    <scope>NUCLEOTIDE SEQUENCE [LARGE SCALE GENOMIC DNA]</scope>
    <source>
        <strain evidence="3">OUT-0023</strain>
        <tissue evidence="3">Blood</tissue>
    </source>
</reference>
<dbReference type="InterPro" id="IPR035892">
    <property type="entry name" value="C2_domain_sf"/>
</dbReference>